<evidence type="ECO:0000259" key="3">
    <source>
        <dbReference type="PROSITE" id="PS51186"/>
    </source>
</evidence>
<reference evidence="5" key="1">
    <citation type="submission" date="2016-10" db="EMBL/GenBank/DDBJ databases">
        <authorList>
            <person name="Varghese N."/>
            <person name="Submissions S."/>
        </authorList>
    </citation>
    <scope>NUCLEOTIDE SEQUENCE [LARGE SCALE GENOMIC DNA]</scope>
    <source>
        <strain evidence="5">DSM 3695</strain>
    </source>
</reference>
<name>A0A1I0S563_9BACT</name>
<gene>
    <name evidence="4" type="ORF">SAMN04488122_3665</name>
</gene>
<dbReference type="AlphaFoldDB" id="A0A1I0S563"/>
<accession>A0A1I0S563</accession>
<organism evidence="4 5">
    <name type="scientific">Chitinophaga arvensicola</name>
    <dbReference type="NCBI Taxonomy" id="29529"/>
    <lineage>
        <taxon>Bacteria</taxon>
        <taxon>Pseudomonadati</taxon>
        <taxon>Bacteroidota</taxon>
        <taxon>Chitinophagia</taxon>
        <taxon>Chitinophagales</taxon>
        <taxon>Chitinophagaceae</taxon>
        <taxon>Chitinophaga</taxon>
    </lineage>
</organism>
<keyword evidence="1 4" id="KW-0808">Transferase</keyword>
<sequence length="145" mass="16010">MKHQIESVEEAAYPEIVAVWEASVTATHDFLTPEDIAFFKPLILNEYLKAVELSCIKDSDGHIIGFMGIAERKVEMLFIHPESRGMGIGKTLLGYAIREKGVNAVDVNEQNPQAVGFYLHAGFKVVSRSATDGMGKPFPILSMEL</sequence>
<evidence type="ECO:0000256" key="1">
    <source>
        <dbReference type="ARBA" id="ARBA00022679"/>
    </source>
</evidence>
<feature type="domain" description="N-acetyltransferase" evidence="3">
    <location>
        <begin position="3"/>
        <end position="145"/>
    </location>
</feature>
<dbReference type="SUPFAM" id="SSF55729">
    <property type="entry name" value="Acyl-CoA N-acyltransferases (Nat)"/>
    <property type="match status" value="1"/>
</dbReference>
<dbReference type="EMBL" id="FOJG01000002">
    <property type="protein sequence ID" value="SEW50025.1"/>
    <property type="molecule type" value="Genomic_DNA"/>
</dbReference>
<keyword evidence="2" id="KW-0012">Acyltransferase</keyword>
<dbReference type="InterPro" id="IPR000182">
    <property type="entry name" value="GNAT_dom"/>
</dbReference>
<dbReference type="RefSeq" id="WP_089897078.1">
    <property type="nucleotide sequence ID" value="NZ_FOJG01000002.1"/>
</dbReference>
<proteinExistence type="predicted"/>
<dbReference type="PANTHER" id="PTHR43800:SF1">
    <property type="entry name" value="PEPTIDYL-LYSINE N-ACETYLTRANSFERASE YJAB"/>
    <property type="match status" value="1"/>
</dbReference>
<dbReference type="InterPro" id="IPR016181">
    <property type="entry name" value="Acyl_CoA_acyltransferase"/>
</dbReference>
<evidence type="ECO:0000313" key="4">
    <source>
        <dbReference type="EMBL" id="SEW50025.1"/>
    </source>
</evidence>
<dbReference type="CDD" id="cd04301">
    <property type="entry name" value="NAT_SF"/>
    <property type="match status" value="1"/>
</dbReference>
<dbReference type="PANTHER" id="PTHR43800">
    <property type="entry name" value="PEPTIDYL-LYSINE N-ACETYLTRANSFERASE YJAB"/>
    <property type="match status" value="1"/>
</dbReference>
<dbReference type="GO" id="GO:0016747">
    <property type="term" value="F:acyltransferase activity, transferring groups other than amino-acyl groups"/>
    <property type="evidence" value="ECO:0007669"/>
    <property type="project" value="InterPro"/>
</dbReference>
<keyword evidence="5" id="KW-1185">Reference proteome</keyword>
<protein>
    <submittedName>
        <fullName evidence="4">Putative acetyltransferase</fullName>
    </submittedName>
</protein>
<dbReference type="Proteomes" id="UP000199310">
    <property type="component" value="Unassembled WGS sequence"/>
</dbReference>
<evidence type="ECO:0000313" key="5">
    <source>
        <dbReference type="Proteomes" id="UP000199310"/>
    </source>
</evidence>
<dbReference type="PROSITE" id="PS51186">
    <property type="entry name" value="GNAT"/>
    <property type="match status" value="1"/>
</dbReference>
<evidence type="ECO:0000256" key="2">
    <source>
        <dbReference type="ARBA" id="ARBA00023315"/>
    </source>
</evidence>
<dbReference type="OrthoDB" id="9789605at2"/>
<dbReference type="STRING" id="29529.SAMN04488122_3665"/>
<dbReference type="Gene3D" id="3.40.630.30">
    <property type="match status" value="1"/>
</dbReference>
<dbReference type="Pfam" id="PF13673">
    <property type="entry name" value="Acetyltransf_10"/>
    <property type="match status" value="1"/>
</dbReference>